<evidence type="ECO:0000256" key="1">
    <source>
        <dbReference type="SAM" id="MobiDB-lite"/>
    </source>
</evidence>
<evidence type="ECO:0000259" key="2">
    <source>
        <dbReference type="PROSITE" id="PS51186"/>
    </source>
</evidence>
<organism evidence="3 4">
    <name type="scientific">Blautia producta</name>
    <dbReference type="NCBI Taxonomy" id="33035"/>
    <lineage>
        <taxon>Bacteria</taxon>
        <taxon>Bacillati</taxon>
        <taxon>Bacillota</taxon>
        <taxon>Clostridia</taxon>
        <taxon>Lachnospirales</taxon>
        <taxon>Lachnospiraceae</taxon>
        <taxon>Blautia</taxon>
    </lineage>
</organism>
<gene>
    <name evidence="3" type="ORF">PMF13cell1_00985</name>
</gene>
<dbReference type="CDD" id="cd04301">
    <property type="entry name" value="NAT_SF"/>
    <property type="match status" value="1"/>
</dbReference>
<proteinExistence type="predicted"/>
<dbReference type="Gene3D" id="3.40.630.30">
    <property type="match status" value="1"/>
</dbReference>
<feature type="compositionally biased region" description="Basic and acidic residues" evidence="1">
    <location>
        <begin position="30"/>
        <end position="41"/>
    </location>
</feature>
<dbReference type="Proteomes" id="UP000289794">
    <property type="component" value="Chromosome"/>
</dbReference>
<dbReference type="AlphaFoldDB" id="A0A4P6LT56"/>
<accession>A0A4P6LT56</accession>
<dbReference type="EMBL" id="CP035945">
    <property type="protein sequence ID" value="QBE95464.1"/>
    <property type="molecule type" value="Genomic_DNA"/>
</dbReference>
<dbReference type="Pfam" id="PF08445">
    <property type="entry name" value="FR47"/>
    <property type="match status" value="1"/>
</dbReference>
<dbReference type="InterPro" id="IPR013653">
    <property type="entry name" value="GCN5-like_dom"/>
</dbReference>
<feature type="region of interest" description="Disordered" evidence="1">
    <location>
        <begin position="1"/>
        <end position="58"/>
    </location>
</feature>
<sequence length="314" mass="35920">MNKFNMLNKTSGVNKGNKKKENEANGNEASETRPADQKQAKQDQQIKNSKKKGGTMIKKCREEDRKKLKDYLNQKPVYHTFLLSDLDRYGFDKDYQTIYMQEENGDCVGVFLKYFNNFILAGDEEKLDYEKIAGLATEEITTVMGKADIVRNTVKYVGRQVQMTYNNLYIHRGSEEQALKEHKVRFADQDDVDRIYEFLMSFKEMKNLYSEKKMIENRINSGEGVHAVIEEGGRIAAHGNSAASADLTCMMGGICVKEECRGKGYAKDIIRSLCREIHSQGKIPCIFAPEEPSYSIFQELGFEIYGRWGAARLI</sequence>
<feature type="compositionally biased region" description="Polar residues" evidence="1">
    <location>
        <begin position="1"/>
        <end position="13"/>
    </location>
</feature>
<protein>
    <recommendedName>
        <fullName evidence="2">N-acetyltransferase domain-containing protein</fullName>
    </recommendedName>
</protein>
<dbReference type="GO" id="GO:0016747">
    <property type="term" value="F:acyltransferase activity, transferring groups other than amino-acyl groups"/>
    <property type="evidence" value="ECO:0007669"/>
    <property type="project" value="InterPro"/>
</dbReference>
<dbReference type="KEGG" id="bpro:PMF13cell1_00985"/>
<dbReference type="InterPro" id="IPR016181">
    <property type="entry name" value="Acyl_CoA_acyltransferase"/>
</dbReference>
<name>A0A4P6LT56_9FIRM</name>
<evidence type="ECO:0000313" key="4">
    <source>
        <dbReference type="Proteomes" id="UP000289794"/>
    </source>
</evidence>
<dbReference type="PROSITE" id="PS51186">
    <property type="entry name" value="GNAT"/>
    <property type="match status" value="1"/>
</dbReference>
<dbReference type="InterPro" id="IPR000182">
    <property type="entry name" value="GNAT_dom"/>
</dbReference>
<feature type="domain" description="N-acetyltransferase" evidence="2">
    <location>
        <begin position="182"/>
        <end position="314"/>
    </location>
</feature>
<dbReference type="RefSeq" id="WP_165392371.1">
    <property type="nucleotide sequence ID" value="NZ_CP035945.1"/>
</dbReference>
<reference evidence="3 4" key="1">
    <citation type="submission" date="2019-01" db="EMBL/GenBank/DDBJ databases">
        <title>PMF-metabolizing Aryl O-demethylase.</title>
        <authorList>
            <person name="Kim M."/>
        </authorList>
    </citation>
    <scope>NUCLEOTIDE SEQUENCE [LARGE SCALE GENOMIC DNA]</scope>
    <source>
        <strain evidence="3 4">PMF1</strain>
    </source>
</reference>
<evidence type="ECO:0000313" key="3">
    <source>
        <dbReference type="EMBL" id="QBE95464.1"/>
    </source>
</evidence>
<dbReference type="SUPFAM" id="SSF55729">
    <property type="entry name" value="Acyl-CoA N-acyltransferases (Nat)"/>
    <property type="match status" value="1"/>
</dbReference>